<dbReference type="OrthoDB" id="9863358at2"/>
<dbReference type="InterPro" id="IPR019060">
    <property type="entry name" value="DUF2382"/>
</dbReference>
<feature type="region of interest" description="Disordered" evidence="1">
    <location>
        <begin position="35"/>
        <end position="55"/>
    </location>
</feature>
<reference evidence="3 4" key="1">
    <citation type="submission" date="2019-07" db="EMBL/GenBank/DDBJ databases">
        <title>Whole genome shotgun sequence of Deinococcus cellulosilyticus NBRC 106333.</title>
        <authorList>
            <person name="Hosoyama A."/>
            <person name="Uohara A."/>
            <person name="Ohji S."/>
            <person name="Ichikawa N."/>
        </authorList>
    </citation>
    <scope>NUCLEOTIDE SEQUENCE [LARGE SCALE GENOMIC DNA]</scope>
    <source>
        <strain evidence="3 4">NBRC 106333</strain>
    </source>
</reference>
<keyword evidence="4" id="KW-1185">Reference proteome</keyword>
<evidence type="ECO:0000313" key="4">
    <source>
        <dbReference type="Proteomes" id="UP000321306"/>
    </source>
</evidence>
<dbReference type="Proteomes" id="UP000321306">
    <property type="component" value="Unassembled WGS sequence"/>
</dbReference>
<feature type="region of interest" description="Disordered" evidence="1">
    <location>
        <begin position="1"/>
        <end position="23"/>
    </location>
</feature>
<accession>A0A511MWI8</accession>
<dbReference type="RefSeq" id="WP_146881644.1">
    <property type="nucleotide sequence ID" value="NZ_BJXB01000001.1"/>
</dbReference>
<evidence type="ECO:0000259" key="2">
    <source>
        <dbReference type="Pfam" id="PF09557"/>
    </source>
</evidence>
<evidence type="ECO:0000313" key="3">
    <source>
        <dbReference type="EMBL" id="GEM44486.1"/>
    </source>
</evidence>
<dbReference type="EMBL" id="BJXB01000001">
    <property type="protein sequence ID" value="GEM44486.1"/>
    <property type="molecule type" value="Genomic_DNA"/>
</dbReference>
<gene>
    <name evidence="3" type="ORF">DC3_01210</name>
</gene>
<dbReference type="AlphaFoldDB" id="A0A511MWI8"/>
<organism evidence="3 4">
    <name type="scientific">Deinococcus cellulosilyticus (strain DSM 18568 / NBRC 106333 / KACC 11606 / 5516J-15)</name>
    <dbReference type="NCBI Taxonomy" id="1223518"/>
    <lineage>
        <taxon>Bacteria</taxon>
        <taxon>Thermotogati</taxon>
        <taxon>Deinococcota</taxon>
        <taxon>Deinococci</taxon>
        <taxon>Deinococcales</taxon>
        <taxon>Deinococcaceae</taxon>
        <taxon>Deinococcus</taxon>
    </lineage>
</organism>
<comment type="caution">
    <text evidence="3">The sequence shown here is derived from an EMBL/GenBank/DDBJ whole genome shotgun (WGS) entry which is preliminary data.</text>
</comment>
<sequence>MSDFKSSELQNNSDTRTDITPTENEQQIVVSAHPHLTASQESVTETEHHHEHRQRNIDQTVAFQSALEQDLKQKLVGTLELREEVPEVHILREKLGAVTVRRERRVREETVTVDLVTEVLVIETVSGQPSVKFLGVDLPVGQTMELEIYREEADVSKKVVRAEHIEIYKDQVVEQVSIPVELAREELVVDQHTHVVPSKSEDLDHSS</sequence>
<dbReference type="Pfam" id="PF09557">
    <property type="entry name" value="DUF2382"/>
    <property type="match status" value="1"/>
</dbReference>
<proteinExistence type="predicted"/>
<feature type="domain" description="DUF2382" evidence="2">
    <location>
        <begin position="79"/>
        <end position="189"/>
    </location>
</feature>
<evidence type="ECO:0000256" key="1">
    <source>
        <dbReference type="SAM" id="MobiDB-lite"/>
    </source>
</evidence>
<name>A0A511MWI8_DEIC1</name>
<feature type="compositionally biased region" description="Polar residues" evidence="1">
    <location>
        <begin position="7"/>
        <end position="23"/>
    </location>
</feature>
<protein>
    <recommendedName>
        <fullName evidence="2">DUF2382 domain-containing protein</fullName>
    </recommendedName>
</protein>